<keyword evidence="2" id="KW-1133">Transmembrane helix</keyword>
<protein>
    <recommendedName>
        <fullName evidence="5">DUF3311 domain-containing protein</fullName>
    </recommendedName>
</protein>
<dbReference type="InterPro" id="IPR021741">
    <property type="entry name" value="DUF3311"/>
</dbReference>
<evidence type="ECO:0000256" key="2">
    <source>
        <dbReference type="SAM" id="Phobius"/>
    </source>
</evidence>
<feature type="transmembrane region" description="Helical" evidence="2">
    <location>
        <begin position="38"/>
        <end position="57"/>
    </location>
</feature>
<sequence length="88" mass="9286">MHLTPWHSLLLIPVIALVGTPLYPFVNSGAVLLGLPVMMLWVAGWGVATTLILALLYRHEPELADPADDAADDADAAVTGRSRGEVAA</sequence>
<reference evidence="4" key="1">
    <citation type="submission" date="2017-11" db="EMBL/GenBank/DDBJ databases">
        <title>Otitis media/interna in a cat caused by the recently described species Corynebacterium provencense.</title>
        <authorList>
            <person name="Kittl S."/>
            <person name="Brodard I."/>
            <person name="Rychener L."/>
            <person name="Jores J."/>
            <person name="Roosje P."/>
            <person name="Gobeli Brawand S."/>
        </authorList>
    </citation>
    <scope>NUCLEOTIDE SEQUENCE [LARGE SCALE GENOMIC DNA]</scope>
    <source>
        <strain evidence="4">17KM38</strain>
    </source>
</reference>
<keyword evidence="4" id="KW-1185">Reference proteome</keyword>
<feature type="region of interest" description="Disordered" evidence="1">
    <location>
        <begin position="65"/>
        <end position="88"/>
    </location>
</feature>
<accession>A0A2Z3YSQ9</accession>
<evidence type="ECO:0008006" key="5">
    <source>
        <dbReference type="Google" id="ProtNLM"/>
    </source>
</evidence>
<dbReference type="Pfam" id="PF11755">
    <property type="entry name" value="DUF3311"/>
    <property type="match status" value="1"/>
</dbReference>
<name>A0A2Z3YSQ9_9CORY</name>
<gene>
    <name evidence="3" type="ORF">Csp1_02510</name>
</gene>
<feature type="compositionally biased region" description="Acidic residues" evidence="1">
    <location>
        <begin position="65"/>
        <end position="75"/>
    </location>
</feature>
<dbReference type="EMBL" id="CP024988">
    <property type="protein sequence ID" value="AWT25077.1"/>
    <property type="molecule type" value="Genomic_DNA"/>
</dbReference>
<keyword evidence="2" id="KW-0812">Transmembrane</keyword>
<organism evidence="3 4">
    <name type="scientific">Corynebacterium provencense</name>
    <dbReference type="NCBI Taxonomy" id="1737425"/>
    <lineage>
        <taxon>Bacteria</taxon>
        <taxon>Bacillati</taxon>
        <taxon>Actinomycetota</taxon>
        <taxon>Actinomycetes</taxon>
        <taxon>Mycobacteriales</taxon>
        <taxon>Corynebacteriaceae</taxon>
        <taxon>Corynebacterium</taxon>
    </lineage>
</organism>
<evidence type="ECO:0000313" key="3">
    <source>
        <dbReference type="EMBL" id="AWT25077.1"/>
    </source>
</evidence>
<dbReference type="KEGG" id="cpre:Csp1_02510"/>
<dbReference type="RefSeq" id="WP_227871130.1">
    <property type="nucleotide sequence ID" value="NZ_CP024988.1"/>
</dbReference>
<evidence type="ECO:0000313" key="4">
    <source>
        <dbReference type="Proteomes" id="UP000247696"/>
    </source>
</evidence>
<feature type="transmembrane region" description="Helical" evidence="2">
    <location>
        <begin position="6"/>
        <end position="26"/>
    </location>
</feature>
<proteinExistence type="predicted"/>
<evidence type="ECO:0000256" key="1">
    <source>
        <dbReference type="SAM" id="MobiDB-lite"/>
    </source>
</evidence>
<dbReference type="Proteomes" id="UP000247696">
    <property type="component" value="Chromosome"/>
</dbReference>
<dbReference type="AlphaFoldDB" id="A0A2Z3YSQ9"/>
<dbReference type="STRING" id="1737425.GCA_900049755_01189"/>
<keyword evidence="2" id="KW-0472">Membrane</keyword>